<dbReference type="PRINTS" id="PR01434">
    <property type="entry name" value="NADHDHGNASE5"/>
</dbReference>
<dbReference type="InterPro" id="IPR050616">
    <property type="entry name" value="CPA3_Na-H_Antiporter_A"/>
</dbReference>
<reference evidence="5" key="1">
    <citation type="submission" date="2020-08" db="EMBL/GenBank/DDBJ databases">
        <authorList>
            <person name="Liu C."/>
            <person name="Sun Q."/>
        </authorList>
    </citation>
    <scope>NUCLEOTIDE SEQUENCE</scope>
    <source>
        <strain evidence="5">BX16</strain>
    </source>
</reference>
<feature type="transmembrane region" description="Helical" evidence="3">
    <location>
        <begin position="375"/>
        <end position="400"/>
    </location>
</feature>
<evidence type="ECO:0000256" key="2">
    <source>
        <dbReference type="RuleBase" id="RU000320"/>
    </source>
</evidence>
<dbReference type="PANTHER" id="PTHR43373">
    <property type="entry name" value="NA(+)/H(+) ANTIPORTER SUBUNIT"/>
    <property type="match status" value="1"/>
</dbReference>
<dbReference type="Pfam" id="PF00361">
    <property type="entry name" value="Proton_antipo_M"/>
    <property type="match status" value="1"/>
</dbReference>
<proteinExistence type="predicted"/>
<evidence type="ECO:0000256" key="3">
    <source>
        <dbReference type="SAM" id="Phobius"/>
    </source>
</evidence>
<feature type="transmembrane region" description="Helical" evidence="3">
    <location>
        <begin position="504"/>
        <end position="525"/>
    </location>
</feature>
<feature type="transmembrane region" description="Helical" evidence="3">
    <location>
        <begin position="218"/>
        <end position="239"/>
    </location>
</feature>
<keyword evidence="3" id="KW-0472">Membrane</keyword>
<feature type="transmembrane region" description="Helical" evidence="3">
    <location>
        <begin position="421"/>
        <end position="446"/>
    </location>
</feature>
<dbReference type="PANTHER" id="PTHR43373:SF1">
    <property type="entry name" value="NA(+)_H(+) ANTIPORTER SUBUNIT A"/>
    <property type="match status" value="1"/>
</dbReference>
<dbReference type="Proteomes" id="UP000644115">
    <property type="component" value="Unassembled WGS sequence"/>
</dbReference>
<dbReference type="GO" id="GO:0016020">
    <property type="term" value="C:membrane"/>
    <property type="evidence" value="ECO:0007669"/>
    <property type="project" value="UniProtKB-SubCell"/>
</dbReference>
<organism evidence="5 6">
    <name type="scientific">Lentihominibacter faecis</name>
    <dbReference type="NCBI Taxonomy" id="2764712"/>
    <lineage>
        <taxon>Bacteria</taxon>
        <taxon>Bacillati</taxon>
        <taxon>Bacillota</taxon>
        <taxon>Clostridia</taxon>
        <taxon>Peptostreptococcales</taxon>
        <taxon>Anaerovoracaceae</taxon>
        <taxon>Lentihominibacter</taxon>
    </lineage>
</organism>
<evidence type="ECO:0000313" key="5">
    <source>
        <dbReference type="EMBL" id="MBC5999488.1"/>
    </source>
</evidence>
<comment type="caution">
    <text evidence="5">The sequence shown here is derived from an EMBL/GenBank/DDBJ whole genome shotgun (WGS) entry which is preliminary data.</text>
</comment>
<protein>
    <recommendedName>
        <fullName evidence="4">NADH:quinone oxidoreductase/Mrp antiporter transmembrane domain-containing protein</fullName>
    </recommendedName>
</protein>
<feature type="transmembrane region" description="Helical" evidence="3">
    <location>
        <begin position="350"/>
        <end position="369"/>
    </location>
</feature>
<name>A0A923NB17_9FIRM</name>
<feature type="transmembrane region" description="Helical" evidence="3">
    <location>
        <begin position="458"/>
        <end position="476"/>
    </location>
</feature>
<sequence length="628" mass="67204">MGIIISLTAFPVIIALILLVTKGDKTRNGVMAFASIAMTAASIAAVVLYFPSGEKFFKFHFGFVNYVVIGIAAVIAIYLIYEGLRHRRYAAPLFAFVQVAALAVFELIQGTGIKVEHNLYVDRFSMILMIFISITGGLICCYGNRYMDRFHQKYPELKDRRNVFFAVIFFGIAAMMGLVIFNNLLWIYLVWEIIIVTSFVLIGYAGTAGALRAAFHYLTWNLFGGLALTAGILILGQVFGTLELNVVMKIGSLYGDMVAIPAIFIVLAGLILAMQIPFSGWLIRGEDFTSPAIAVISCVTSANAGVFLILKLAPVLGTENFAGIMTMMVGGITFLAASLVAVFRPEAAKTVSCSTVASMGLIVACGGIGSAEAVAAGILLLLLHGVSKALMLASAGTAALDHEKYDGRQDLSIRELFTGRPKLSACMLTGTAALFMANFELLIMRYNSLSEFAESGNILLFAALCFGAGAAIFYLAKCMGQLTLTAAEPELDAGETSLTRPVKLLVALTVFLCIVFPLISMFGVMPYLEIAFGGVSAAGNLVDSLMGLIVIVFLVILCGVFYGGRKKYVLPEPTEGVQCEACDIRHAVDTRIFEKKTILIGGILSAISIIISLGFMIGTLVRLLGGAA</sequence>
<feature type="domain" description="NADH:quinone oxidoreductase/Mrp antiporter transmembrane" evidence="4">
    <location>
        <begin position="182"/>
        <end position="435"/>
    </location>
</feature>
<feature type="transmembrane region" description="Helical" evidence="3">
    <location>
        <begin position="259"/>
        <end position="283"/>
    </location>
</feature>
<keyword evidence="6" id="KW-1185">Reference proteome</keyword>
<evidence type="ECO:0000313" key="6">
    <source>
        <dbReference type="Proteomes" id="UP000644115"/>
    </source>
</evidence>
<evidence type="ECO:0000256" key="1">
    <source>
        <dbReference type="ARBA" id="ARBA00004127"/>
    </source>
</evidence>
<feature type="transmembrane region" description="Helical" evidence="3">
    <location>
        <begin position="163"/>
        <end position="181"/>
    </location>
</feature>
<feature type="transmembrane region" description="Helical" evidence="3">
    <location>
        <begin position="93"/>
        <end position="112"/>
    </location>
</feature>
<dbReference type="RefSeq" id="WP_249286916.1">
    <property type="nucleotide sequence ID" value="NZ_JACRWC010000070.1"/>
</dbReference>
<comment type="subcellular location">
    <subcellularLocation>
        <location evidence="1">Endomembrane system</location>
        <topology evidence="1">Multi-pass membrane protein</topology>
    </subcellularLocation>
    <subcellularLocation>
        <location evidence="2">Membrane</location>
        <topology evidence="2">Multi-pass membrane protein</topology>
    </subcellularLocation>
</comment>
<keyword evidence="3" id="KW-1133">Transmembrane helix</keyword>
<feature type="transmembrane region" description="Helical" evidence="3">
    <location>
        <begin position="598"/>
        <end position="621"/>
    </location>
</feature>
<feature type="transmembrane region" description="Helical" evidence="3">
    <location>
        <begin position="290"/>
        <end position="310"/>
    </location>
</feature>
<dbReference type="AlphaFoldDB" id="A0A923NB17"/>
<feature type="transmembrane region" description="Helical" evidence="3">
    <location>
        <begin position="6"/>
        <end position="23"/>
    </location>
</feature>
<feature type="transmembrane region" description="Helical" evidence="3">
    <location>
        <begin position="63"/>
        <end position="81"/>
    </location>
</feature>
<feature type="transmembrane region" description="Helical" evidence="3">
    <location>
        <begin position="545"/>
        <end position="564"/>
    </location>
</feature>
<feature type="transmembrane region" description="Helical" evidence="3">
    <location>
        <begin position="124"/>
        <end position="142"/>
    </location>
</feature>
<accession>A0A923NB17</accession>
<evidence type="ECO:0000259" key="4">
    <source>
        <dbReference type="Pfam" id="PF00361"/>
    </source>
</evidence>
<dbReference type="EMBL" id="JACRWC010000070">
    <property type="protein sequence ID" value="MBC5999488.1"/>
    <property type="molecule type" value="Genomic_DNA"/>
</dbReference>
<keyword evidence="2 3" id="KW-0812">Transmembrane</keyword>
<feature type="transmembrane region" description="Helical" evidence="3">
    <location>
        <begin position="187"/>
        <end position="206"/>
    </location>
</feature>
<feature type="transmembrane region" description="Helical" evidence="3">
    <location>
        <begin position="322"/>
        <end position="343"/>
    </location>
</feature>
<dbReference type="InterPro" id="IPR001750">
    <property type="entry name" value="ND/Mrp_TM"/>
</dbReference>
<gene>
    <name evidence="5" type="ORF">H8876_05695</name>
</gene>
<feature type="transmembrane region" description="Helical" evidence="3">
    <location>
        <begin position="30"/>
        <end position="51"/>
    </location>
</feature>
<dbReference type="GO" id="GO:0012505">
    <property type="term" value="C:endomembrane system"/>
    <property type="evidence" value="ECO:0007669"/>
    <property type="project" value="UniProtKB-SubCell"/>
</dbReference>